<dbReference type="EMBL" id="LR134529">
    <property type="protein sequence ID" value="VEJ45227.1"/>
    <property type="molecule type" value="Genomic_DNA"/>
</dbReference>
<gene>
    <name evidence="2" type="ORF">NCTC12905_00876</name>
</gene>
<organism evidence="2 3">
    <name type="scientific">Bartonella vinsonii</name>
    <name type="common">Rochalimaea vinsonii</name>
    <dbReference type="NCBI Taxonomy" id="33047"/>
    <lineage>
        <taxon>Bacteria</taxon>
        <taxon>Pseudomonadati</taxon>
        <taxon>Pseudomonadota</taxon>
        <taxon>Alphaproteobacteria</taxon>
        <taxon>Hyphomicrobiales</taxon>
        <taxon>Bartonellaceae</taxon>
        <taxon>Bartonella</taxon>
    </lineage>
</organism>
<sequence length="110" mass="12280">MGVRFLKPPCAPPPSHNNFQHMRDSRHGQIASNEGRTDMAPRPAIITQADIARALREAKKQGCELIEIKPTGEVLIYLKSDIPIPTAAAHPNKLFDLSKNEYYEDALSKM</sequence>
<evidence type="ECO:0000313" key="2">
    <source>
        <dbReference type="EMBL" id="VEJ45227.1"/>
    </source>
</evidence>
<feature type="region of interest" description="Disordered" evidence="1">
    <location>
        <begin position="1"/>
        <end position="43"/>
    </location>
</feature>
<accession>A0A448V612</accession>
<reference evidence="2 3" key="1">
    <citation type="submission" date="2018-12" db="EMBL/GenBank/DDBJ databases">
        <authorList>
            <consortium name="Pathogen Informatics"/>
        </authorList>
    </citation>
    <scope>NUCLEOTIDE SEQUENCE [LARGE SCALE GENOMIC DNA]</scope>
    <source>
        <strain evidence="2 3">NCTC12905</strain>
    </source>
</reference>
<dbReference type="AlphaFoldDB" id="A0A448V612"/>
<evidence type="ECO:0000256" key="1">
    <source>
        <dbReference type="SAM" id="MobiDB-lite"/>
    </source>
</evidence>
<dbReference type="Proteomes" id="UP000274201">
    <property type="component" value="Chromosome"/>
</dbReference>
<name>A0A448V612_BARVI</name>
<proteinExistence type="predicted"/>
<protein>
    <submittedName>
        <fullName evidence="2">Uncharacterized protein</fullName>
    </submittedName>
</protein>
<evidence type="ECO:0000313" key="3">
    <source>
        <dbReference type="Proteomes" id="UP000274201"/>
    </source>
</evidence>